<accession>A0A9P6ZLN0</accession>
<dbReference type="AlphaFoldDB" id="A0A9P6ZLN0"/>
<gene>
    <name evidence="1" type="ORF">EV702DRAFT_977378</name>
</gene>
<reference evidence="1" key="1">
    <citation type="journal article" date="2020" name="New Phytol.">
        <title>Comparative genomics reveals dynamic genome evolution in host specialist ectomycorrhizal fungi.</title>
        <authorList>
            <person name="Lofgren L.A."/>
            <person name="Nguyen N.H."/>
            <person name="Vilgalys R."/>
            <person name="Ruytinx J."/>
            <person name="Liao H.L."/>
            <person name="Branco S."/>
            <person name="Kuo A."/>
            <person name="LaButti K."/>
            <person name="Lipzen A."/>
            <person name="Andreopoulos W."/>
            <person name="Pangilinan J."/>
            <person name="Riley R."/>
            <person name="Hundley H."/>
            <person name="Na H."/>
            <person name="Barry K."/>
            <person name="Grigoriev I.V."/>
            <person name="Stajich J.E."/>
            <person name="Kennedy P.G."/>
        </authorList>
    </citation>
    <scope>NUCLEOTIDE SEQUENCE</scope>
    <source>
        <strain evidence="1">DOB743</strain>
    </source>
</reference>
<feature type="non-terminal residue" evidence="1">
    <location>
        <position position="1"/>
    </location>
</feature>
<evidence type="ECO:0000313" key="1">
    <source>
        <dbReference type="EMBL" id="KAG1771398.1"/>
    </source>
</evidence>
<keyword evidence="2" id="KW-1185">Reference proteome</keyword>
<evidence type="ECO:0000313" key="2">
    <source>
        <dbReference type="Proteomes" id="UP000714275"/>
    </source>
</evidence>
<name>A0A9P6ZLN0_9AGAM</name>
<comment type="caution">
    <text evidence="1">The sequence shown here is derived from an EMBL/GenBank/DDBJ whole genome shotgun (WGS) entry which is preliminary data.</text>
</comment>
<dbReference type="OrthoDB" id="2748837at2759"/>
<organism evidence="1 2">
    <name type="scientific">Suillus placidus</name>
    <dbReference type="NCBI Taxonomy" id="48579"/>
    <lineage>
        <taxon>Eukaryota</taxon>
        <taxon>Fungi</taxon>
        <taxon>Dikarya</taxon>
        <taxon>Basidiomycota</taxon>
        <taxon>Agaricomycotina</taxon>
        <taxon>Agaricomycetes</taxon>
        <taxon>Agaricomycetidae</taxon>
        <taxon>Boletales</taxon>
        <taxon>Suillineae</taxon>
        <taxon>Suillaceae</taxon>
        <taxon>Suillus</taxon>
    </lineage>
</organism>
<proteinExistence type="predicted"/>
<protein>
    <submittedName>
        <fullName evidence="1">Uncharacterized protein</fullName>
    </submittedName>
</protein>
<sequence length="67" mass="7249">ILSVTADNALSNDTMTMTLAENVAHFGGDTARTHCFLHIVNLVAKSLLKQFDIPKKEALALSCMVCD</sequence>
<dbReference type="EMBL" id="JABBWD010000059">
    <property type="protein sequence ID" value="KAG1771398.1"/>
    <property type="molecule type" value="Genomic_DNA"/>
</dbReference>
<dbReference type="Proteomes" id="UP000714275">
    <property type="component" value="Unassembled WGS sequence"/>
</dbReference>